<gene>
    <name evidence="1" type="ORF">POM88_048260</name>
</gene>
<proteinExistence type="predicted"/>
<dbReference type="InterPro" id="IPR031127">
    <property type="entry name" value="E3_UB_ligase_RBR"/>
</dbReference>
<evidence type="ECO:0000313" key="2">
    <source>
        <dbReference type="Proteomes" id="UP001237642"/>
    </source>
</evidence>
<dbReference type="AlphaFoldDB" id="A0AAD8GVF2"/>
<sequence>MFFLLCIKYVPRPVVVYPHYSSSILSFCLTPIQDKITQISCPVSGCNGSLDPEHCRSVLAPEVFDKWGDELCEALIPAPDKSYSPFIECSALLIKGIKCKKFQKLHKERKQNDVLLMQLAKEKKWTQCPKCKIDVERTEGCLFIRCKSDMISTYIEFSFVNDNVYIYTVLINI</sequence>
<evidence type="ECO:0000313" key="1">
    <source>
        <dbReference type="EMBL" id="KAK1355004.1"/>
    </source>
</evidence>
<accession>A0AAD8GVF2</accession>
<comment type="caution">
    <text evidence="1">The sequence shown here is derived from an EMBL/GenBank/DDBJ whole genome shotgun (WGS) entry which is preliminary data.</text>
</comment>
<name>A0AAD8GVF2_9APIA</name>
<protein>
    <submittedName>
        <fullName evidence="1">Uncharacterized protein</fullName>
    </submittedName>
</protein>
<dbReference type="Gene3D" id="3.30.40.10">
    <property type="entry name" value="Zinc/RING finger domain, C3HC4 (zinc finger)"/>
    <property type="match status" value="1"/>
</dbReference>
<keyword evidence="2" id="KW-1185">Reference proteome</keyword>
<reference evidence="1" key="2">
    <citation type="submission" date="2023-05" db="EMBL/GenBank/DDBJ databases">
        <authorList>
            <person name="Schelkunov M.I."/>
        </authorList>
    </citation>
    <scope>NUCLEOTIDE SEQUENCE</scope>
    <source>
        <strain evidence="1">Hsosn_3</strain>
        <tissue evidence="1">Leaf</tissue>
    </source>
</reference>
<dbReference type="InterPro" id="IPR013083">
    <property type="entry name" value="Znf_RING/FYVE/PHD"/>
</dbReference>
<organism evidence="1 2">
    <name type="scientific">Heracleum sosnowskyi</name>
    <dbReference type="NCBI Taxonomy" id="360622"/>
    <lineage>
        <taxon>Eukaryota</taxon>
        <taxon>Viridiplantae</taxon>
        <taxon>Streptophyta</taxon>
        <taxon>Embryophyta</taxon>
        <taxon>Tracheophyta</taxon>
        <taxon>Spermatophyta</taxon>
        <taxon>Magnoliopsida</taxon>
        <taxon>eudicotyledons</taxon>
        <taxon>Gunneridae</taxon>
        <taxon>Pentapetalae</taxon>
        <taxon>asterids</taxon>
        <taxon>campanulids</taxon>
        <taxon>Apiales</taxon>
        <taxon>Apiaceae</taxon>
        <taxon>Apioideae</taxon>
        <taxon>apioid superclade</taxon>
        <taxon>Tordylieae</taxon>
        <taxon>Tordyliinae</taxon>
        <taxon>Heracleum</taxon>
    </lineage>
</organism>
<dbReference type="Proteomes" id="UP001237642">
    <property type="component" value="Unassembled WGS sequence"/>
</dbReference>
<dbReference type="GO" id="GO:0004842">
    <property type="term" value="F:ubiquitin-protein transferase activity"/>
    <property type="evidence" value="ECO:0007669"/>
    <property type="project" value="InterPro"/>
</dbReference>
<dbReference type="GO" id="GO:0016567">
    <property type="term" value="P:protein ubiquitination"/>
    <property type="evidence" value="ECO:0007669"/>
    <property type="project" value="InterPro"/>
</dbReference>
<dbReference type="PANTHER" id="PTHR11685">
    <property type="entry name" value="RBR FAMILY RING FINGER AND IBR DOMAIN-CONTAINING"/>
    <property type="match status" value="1"/>
</dbReference>
<dbReference type="EMBL" id="JAUIZM010000011">
    <property type="protein sequence ID" value="KAK1355004.1"/>
    <property type="molecule type" value="Genomic_DNA"/>
</dbReference>
<reference evidence="1" key="1">
    <citation type="submission" date="2023-02" db="EMBL/GenBank/DDBJ databases">
        <title>Genome of toxic invasive species Heracleum sosnowskyi carries increased number of genes despite the absence of recent whole-genome duplications.</title>
        <authorList>
            <person name="Schelkunov M."/>
            <person name="Shtratnikova V."/>
            <person name="Makarenko M."/>
            <person name="Klepikova A."/>
            <person name="Omelchenko D."/>
            <person name="Novikova G."/>
            <person name="Obukhova E."/>
            <person name="Bogdanov V."/>
            <person name="Penin A."/>
            <person name="Logacheva M."/>
        </authorList>
    </citation>
    <scope>NUCLEOTIDE SEQUENCE</scope>
    <source>
        <strain evidence="1">Hsosn_3</strain>
        <tissue evidence="1">Leaf</tissue>
    </source>
</reference>
<dbReference type="SUPFAM" id="SSF57850">
    <property type="entry name" value="RING/U-box"/>
    <property type="match status" value="1"/>
</dbReference>
<dbReference type="Gene3D" id="1.20.120.1750">
    <property type="match status" value="1"/>
</dbReference>